<reference evidence="1" key="1">
    <citation type="submission" date="2021-02" db="EMBL/GenBank/DDBJ databases">
        <authorList>
            <consortium name="DOE Joint Genome Institute"/>
            <person name="Ahrendt S."/>
            <person name="Looney B.P."/>
            <person name="Miyauchi S."/>
            <person name="Morin E."/>
            <person name="Drula E."/>
            <person name="Courty P.E."/>
            <person name="Chicoki N."/>
            <person name="Fauchery L."/>
            <person name="Kohler A."/>
            <person name="Kuo A."/>
            <person name="Labutti K."/>
            <person name="Pangilinan J."/>
            <person name="Lipzen A."/>
            <person name="Riley R."/>
            <person name="Andreopoulos W."/>
            <person name="He G."/>
            <person name="Johnson J."/>
            <person name="Barry K.W."/>
            <person name="Grigoriev I.V."/>
            <person name="Nagy L."/>
            <person name="Hibbett D."/>
            <person name="Henrissat B."/>
            <person name="Matheny P.B."/>
            <person name="Labbe J."/>
            <person name="Martin F."/>
        </authorList>
    </citation>
    <scope>NUCLEOTIDE SEQUENCE</scope>
    <source>
        <strain evidence="1">FP105234-sp</strain>
    </source>
</reference>
<comment type="caution">
    <text evidence="1">The sequence shown here is derived from an EMBL/GenBank/DDBJ whole genome shotgun (WGS) entry which is preliminary data.</text>
</comment>
<dbReference type="EMBL" id="MU276170">
    <property type="protein sequence ID" value="KAI0040754.1"/>
    <property type="molecule type" value="Genomic_DNA"/>
</dbReference>
<evidence type="ECO:0000313" key="1">
    <source>
        <dbReference type="EMBL" id="KAI0040754.1"/>
    </source>
</evidence>
<gene>
    <name evidence="1" type="ORF">FA95DRAFT_1576766</name>
</gene>
<reference evidence="1" key="2">
    <citation type="journal article" date="2022" name="New Phytol.">
        <title>Evolutionary transition to the ectomycorrhizal habit in the genomes of a hyperdiverse lineage of mushroom-forming fungi.</title>
        <authorList>
            <person name="Looney B."/>
            <person name="Miyauchi S."/>
            <person name="Morin E."/>
            <person name="Drula E."/>
            <person name="Courty P.E."/>
            <person name="Kohler A."/>
            <person name="Kuo A."/>
            <person name="LaButti K."/>
            <person name="Pangilinan J."/>
            <person name="Lipzen A."/>
            <person name="Riley R."/>
            <person name="Andreopoulos W."/>
            <person name="He G."/>
            <person name="Johnson J."/>
            <person name="Nolan M."/>
            <person name="Tritt A."/>
            <person name="Barry K.W."/>
            <person name="Grigoriev I.V."/>
            <person name="Nagy L.G."/>
            <person name="Hibbett D."/>
            <person name="Henrissat B."/>
            <person name="Matheny P.B."/>
            <person name="Labbe J."/>
            <person name="Martin F.M."/>
        </authorList>
    </citation>
    <scope>NUCLEOTIDE SEQUENCE</scope>
    <source>
        <strain evidence="1">FP105234-sp</strain>
    </source>
</reference>
<evidence type="ECO:0000313" key="2">
    <source>
        <dbReference type="Proteomes" id="UP000814033"/>
    </source>
</evidence>
<organism evidence="1 2">
    <name type="scientific">Auriscalpium vulgare</name>
    <dbReference type="NCBI Taxonomy" id="40419"/>
    <lineage>
        <taxon>Eukaryota</taxon>
        <taxon>Fungi</taxon>
        <taxon>Dikarya</taxon>
        <taxon>Basidiomycota</taxon>
        <taxon>Agaricomycotina</taxon>
        <taxon>Agaricomycetes</taxon>
        <taxon>Russulales</taxon>
        <taxon>Auriscalpiaceae</taxon>
        <taxon>Auriscalpium</taxon>
    </lineage>
</organism>
<keyword evidence="2" id="KW-1185">Reference proteome</keyword>
<accession>A0ACB8R9J7</accession>
<sequence>MAITESSKCCEVQGTVHASGVGQTLPIASSSILLFSVGLNNFMPNIGKTVTRLELRRRLQIEAMKMACEPIRLSVAAAQHRIKQQARIIKDAERRLHANVLSVKSLLAQIKQLRTSIREEERAASLHRWDIYLGNKPVKTTTLPMLGVSSGLLILITMFPDSKQPDGPVKKDHRMYAST</sequence>
<name>A0ACB8R9J7_9AGAM</name>
<proteinExistence type="predicted"/>
<protein>
    <submittedName>
        <fullName evidence="1">Uncharacterized protein</fullName>
    </submittedName>
</protein>
<dbReference type="Proteomes" id="UP000814033">
    <property type="component" value="Unassembled WGS sequence"/>
</dbReference>